<dbReference type="Gene3D" id="2.10.60.10">
    <property type="entry name" value="CD59"/>
    <property type="match status" value="2"/>
</dbReference>
<feature type="domain" description="Snake toxin/toxin-like" evidence="5">
    <location>
        <begin position="37"/>
        <end position="89"/>
    </location>
</feature>
<dbReference type="GO" id="GO:0090729">
    <property type="term" value="F:toxin activity"/>
    <property type="evidence" value="ECO:0007669"/>
    <property type="project" value="InterPro"/>
</dbReference>
<evidence type="ECO:0000256" key="2">
    <source>
        <dbReference type="ARBA" id="ARBA00022525"/>
    </source>
</evidence>
<keyword evidence="2" id="KW-0964">Secreted</keyword>
<dbReference type="InterPro" id="IPR003571">
    <property type="entry name" value="Snake_3FTx"/>
</dbReference>
<feature type="signal peptide" evidence="4">
    <location>
        <begin position="1"/>
        <end position="19"/>
    </location>
</feature>
<dbReference type="Pfam" id="PF00087">
    <property type="entry name" value="Toxin_TOLIP"/>
    <property type="match status" value="1"/>
</dbReference>
<dbReference type="EMBL" id="GDBA01000009">
    <property type="protein sequence ID" value="JAS04652.1"/>
    <property type="molecule type" value="Transcribed_RNA"/>
</dbReference>
<organism evidence="6">
    <name type="scientific">Philothamnus irregularis</name>
    <name type="common">brown tree snake</name>
    <dbReference type="NCBI Taxonomy" id="1899461"/>
    <lineage>
        <taxon>Eukaryota</taxon>
        <taxon>Metazoa</taxon>
        <taxon>Chordata</taxon>
        <taxon>Craniata</taxon>
        <taxon>Vertebrata</taxon>
        <taxon>Euteleostomi</taxon>
        <taxon>Lepidosauria</taxon>
        <taxon>Squamata</taxon>
        <taxon>Bifurcata</taxon>
        <taxon>Unidentata</taxon>
        <taxon>Episquamata</taxon>
        <taxon>Toxicofera</taxon>
        <taxon>Serpentes</taxon>
        <taxon>Colubroidea</taxon>
        <taxon>Colubridae</taxon>
        <taxon>Colubrinae</taxon>
        <taxon>Philothamnus</taxon>
    </lineage>
</organism>
<dbReference type="AlphaFoldDB" id="A0A0B8RSZ2"/>
<dbReference type="CDD" id="cd00206">
    <property type="entry name" value="TFP_snake_toxin"/>
    <property type="match status" value="1"/>
</dbReference>
<evidence type="ECO:0000259" key="5">
    <source>
        <dbReference type="Pfam" id="PF00087"/>
    </source>
</evidence>
<feature type="chain" id="PRO_5010612474" evidence="4">
    <location>
        <begin position="20"/>
        <end position="127"/>
    </location>
</feature>
<proteinExistence type="predicted"/>
<protein>
    <submittedName>
        <fullName evidence="6">Three-finger toxin 10i</fullName>
    </submittedName>
</protein>
<dbReference type="InterPro" id="IPR035076">
    <property type="entry name" value="Toxin/TOLIP"/>
</dbReference>
<evidence type="ECO:0000256" key="4">
    <source>
        <dbReference type="SAM" id="SignalP"/>
    </source>
</evidence>
<dbReference type="EMBL" id="GBSH01000009">
    <property type="protein sequence ID" value="JAG69015.1"/>
    <property type="molecule type" value="Transcribed_RNA"/>
</dbReference>
<dbReference type="GO" id="GO:0005576">
    <property type="term" value="C:extracellular region"/>
    <property type="evidence" value="ECO:0007669"/>
    <property type="project" value="UniProtKB-SubCell"/>
</dbReference>
<dbReference type="SUPFAM" id="SSF57302">
    <property type="entry name" value="Snake toxin-like"/>
    <property type="match status" value="2"/>
</dbReference>
<evidence type="ECO:0000313" key="7">
    <source>
        <dbReference type="EMBL" id="JAS04652.1"/>
    </source>
</evidence>
<comment type="subcellular location">
    <subcellularLocation>
        <location evidence="1">Secreted</location>
    </subcellularLocation>
</comment>
<evidence type="ECO:0000313" key="6">
    <source>
        <dbReference type="EMBL" id="JAG69015.1"/>
    </source>
</evidence>
<evidence type="ECO:0000256" key="3">
    <source>
        <dbReference type="ARBA" id="ARBA00023157"/>
    </source>
</evidence>
<keyword evidence="4" id="KW-0732">Signal</keyword>
<keyword evidence="3" id="KW-1015">Disulfide bond</keyword>
<sequence>MKTLLLALAVVAFVCLGSANQQGRGRKPPIDLHSRYCFQCTPENRWYKCPQATRCTGIANKCYTLYKRDENGEEKWAVKNCAYTCPTAGPDENGEEKWAVKNCAYTCPTAGPDERVKCCFYNGCNEY</sequence>
<name>A0A0B8RSZ2_9SAUR</name>
<dbReference type="InterPro" id="IPR045860">
    <property type="entry name" value="Snake_toxin-like_sf"/>
</dbReference>
<reference evidence="7" key="2">
    <citation type="journal article" date="2015" name="G3 (Bethesda)">
        <title>Post-transcriptional mechanisms contribute little to phenotypic variation in snake venoms.</title>
        <authorList>
            <person name="Rokyta D.R."/>
            <person name="Margres M.J."/>
            <person name="Calvin K."/>
        </authorList>
    </citation>
    <scope>NUCLEOTIDE SEQUENCE</scope>
    <source>
        <tissue evidence="7">Venom gland</tissue>
    </source>
</reference>
<accession>A0A0B8RSZ2</accession>
<reference evidence="6" key="1">
    <citation type="journal article" date="2014" name="BMC Genomics">
        <title>RNA-seq and high-definition mass spectrometry reveal the complex and divergent venoms of two rear-fanged colubrid snakes.</title>
        <authorList>
            <person name="McGivern J.J."/>
            <person name="Wray K.P."/>
            <person name="Margres M.J."/>
            <person name="Couch M.E."/>
            <person name="Mackessy S.P."/>
            <person name="Rokyta D.R."/>
        </authorList>
    </citation>
    <scope>NUCLEOTIDE SEQUENCE</scope>
    <source>
        <tissue evidence="6">Venom gland</tissue>
    </source>
</reference>
<evidence type="ECO:0000256" key="1">
    <source>
        <dbReference type="ARBA" id="ARBA00004613"/>
    </source>
</evidence>